<comment type="caution">
    <text evidence="3">Lacks conserved residue(s) required for the propagation of feature annotation.</text>
</comment>
<dbReference type="Gene3D" id="3.40.50.1580">
    <property type="entry name" value="Nucleoside phosphorylase domain"/>
    <property type="match status" value="1"/>
</dbReference>
<sequence>MTTAAQHPGNTAVPPRAEIGVIGGSGLYEFLEDAEPVRVDTPFGPPSGDPVIGEVAGRTVAFLPRHGTDHRFPPHRVNYRANLWALRALGVRQVLAPCAVGSLVPAHGPGTIVLPDQVIDRTSGRPHTVYDMEGPVVHVAFADPYCPSGRAAVRAAVSPDAGPVVDGGTLVVINGPRFGSRAESRWHAAAGGTVVGMTGMPEASVARELAMCFTAVAMVTDHDAGVEAGEAVTHAEVLAAFAANIDRLRGLLMSAIEALPAHEPDDTATCPCRRVLDGMTLPIELPR</sequence>
<feature type="binding site" evidence="3">
    <location>
        <position position="197"/>
    </location>
    <ligand>
        <name>substrate</name>
    </ligand>
</feature>
<dbReference type="HAMAP" id="MF_01963">
    <property type="entry name" value="MTAP"/>
    <property type="match status" value="1"/>
</dbReference>
<organism evidence="5 6">
    <name type="scientific">Ornithinicoccus hortensis</name>
    <dbReference type="NCBI Taxonomy" id="82346"/>
    <lineage>
        <taxon>Bacteria</taxon>
        <taxon>Bacillati</taxon>
        <taxon>Actinomycetota</taxon>
        <taxon>Actinomycetes</taxon>
        <taxon>Micrococcales</taxon>
        <taxon>Intrasporangiaceae</taxon>
        <taxon>Ornithinicoccus</taxon>
    </lineage>
</organism>
<keyword evidence="2 3" id="KW-0808">Transferase</keyword>
<dbReference type="InterPro" id="IPR010044">
    <property type="entry name" value="MTAP"/>
</dbReference>
<evidence type="ECO:0000313" key="6">
    <source>
        <dbReference type="Proteomes" id="UP000319516"/>
    </source>
</evidence>
<dbReference type="InterPro" id="IPR000845">
    <property type="entry name" value="Nucleoside_phosphorylase_d"/>
</dbReference>
<dbReference type="PANTHER" id="PTHR42679:SF2">
    <property type="entry name" value="S-METHYL-5'-THIOADENOSINE PHOSPHORYLASE"/>
    <property type="match status" value="1"/>
</dbReference>
<keyword evidence="6" id="KW-1185">Reference proteome</keyword>
<comment type="subunit">
    <text evidence="3">Homohexamer. Dimer of a homotrimer.</text>
</comment>
<dbReference type="AlphaFoldDB" id="A0A542YVP1"/>
<dbReference type="OrthoDB" id="1523230at2"/>
<dbReference type="Pfam" id="PF01048">
    <property type="entry name" value="PNP_UDP_1"/>
    <property type="match status" value="1"/>
</dbReference>
<accession>A0A542YVP1</accession>
<dbReference type="NCBIfam" id="NF006599">
    <property type="entry name" value="PRK09136.1"/>
    <property type="match status" value="1"/>
</dbReference>
<dbReference type="GO" id="GO:0017061">
    <property type="term" value="F:S-methyl-5-thioadenosine phosphorylase activity"/>
    <property type="evidence" value="ECO:0007669"/>
    <property type="project" value="InterPro"/>
</dbReference>
<dbReference type="GO" id="GO:0019509">
    <property type="term" value="P:L-methionine salvage from methylthioadenosine"/>
    <property type="evidence" value="ECO:0007669"/>
    <property type="project" value="TreeGrafter"/>
</dbReference>
<evidence type="ECO:0000256" key="2">
    <source>
        <dbReference type="ARBA" id="ARBA00022679"/>
    </source>
</evidence>
<evidence type="ECO:0000313" key="5">
    <source>
        <dbReference type="EMBL" id="TQL52149.1"/>
    </source>
</evidence>
<dbReference type="GO" id="GO:0006166">
    <property type="term" value="P:purine ribonucleoside salvage"/>
    <property type="evidence" value="ECO:0007669"/>
    <property type="project" value="UniProtKB-UniRule"/>
</dbReference>
<keyword evidence="1 3" id="KW-0328">Glycosyltransferase</keyword>
<dbReference type="NCBIfam" id="NF005876">
    <property type="entry name" value="PRK07823.1"/>
    <property type="match status" value="1"/>
</dbReference>
<feature type="binding site" evidence="3">
    <location>
        <begin position="65"/>
        <end position="66"/>
    </location>
    <ligand>
        <name>phosphate</name>
        <dbReference type="ChEBI" id="CHEBI:43474"/>
    </ligand>
</feature>
<feature type="site" description="Important for substrate specificity" evidence="3">
    <location>
        <position position="234"/>
    </location>
</feature>
<feature type="domain" description="Nucleoside phosphorylase" evidence="4">
    <location>
        <begin position="18"/>
        <end position="256"/>
    </location>
</feature>
<comment type="caution">
    <text evidence="5">The sequence shown here is derived from an EMBL/GenBank/DDBJ whole genome shotgun (WGS) entry which is preliminary data.</text>
</comment>
<comment type="similarity">
    <text evidence="3">Belongs to the PNP/MTAP phosphorylase family. MTAP subfamily.</text>
</comment>
<dbReference type="SUPFAM" id="SSF53167">
    <property type="entry name" value="Purine and uridine phosphorylases"/>
    <property type="match status" value="1"/>
</dbReference>
<reference evidence="5 6" key="1">
    <citation type="submission" date="2019-06" db="EMBL/GenBank/DDBJ databases">
        <title>Sequencing the genomes of 1000 actinobacteria strains.</title>
        <authorList>
            <person name="Klenk H.-P."/>
        </authorList>
    </citation>
    <scope>NUCLEOTIDE SEQUENCE [LARGE SCALE GENOMIC DNA]</scope>
    <source>
        <strain evidence="5 6">DSM 12335</strain>
    </source>
</reference>
<evidence type="ECO:0000256" key="1">
    <source>
        <dbReference type="ARBA" id="ARBA00022676"/>
    </source>
</evidence>
<gene>
    <name evidence="5" type="ORF">FB467_3322</name>
</gene>
<dbReference type="EMBL" id="VFOP01000001">
    <property type="protein sequence ID" value="TQL52149.1"/>
    <property type="molecule type" value="Genomic_DNA"/>
</dbReference>
<dbReference type="UniPathway" id="UPA00606"/>
<dbReference type="RefSeq" id="WP_141786059.1">
    <property type="nucleotide sequence ID" value="NZ_BAAAIK010000001.1"/>
</dbReference>
<dbReference type="NCBIfam" id="TIGR01694">
    <property type="entry name" value="MTAP"/>
    <property type="match status" value="1"/>
</dbReference>
<comment type="pathway">
    <text evidence="3">Purine metabolism; purine nucleoside salvage.</text>
</comment>
<keyword evidence="3" id="KW-0660">Purine salvage</keyword>
<feature type="binding site" evidence="3">
    <location>
        <position position="25"/>
    </location>
    <ligand>
        <name>phosphate</name>
        <dbReference type="ChEBI" id="CHEBI:43474"/>
    </ligand>
</feature>
<comment type="function">
    <text evidence="3">Purine nucleoside phosphorylase involved in purine salvage.</text>
</comment>
<feature type="binding site" evidence="3">
    <location>
        <position position="198"/>
    </location>
    <ligand>
        <name>phosphate</name>
        <dbReference type="ChEBI" id="CHEBI:43474"/>
    </ligand>
</feature>
<protein>
    <recommendedName>
        <fullName evidence="3">Purine nucleoside phosphorylase</fullName>
        <shortName evidence="3">PNP</shortName>
        <ecNumber evidence="3">2.4.2.1</ecNumber>
    </recommendedName>
</protein>
<dbReference type="GO" id="GO:0005829">
    <property type="term" value="C:cytosol"/>
    <property type="evidence" value="ECO:0007669"/>
    <property type="project" value="TreeGrafter"/>
</dbReference>
<name>A0A542YVP1_9MICO</name>
<dbReference type="CDD" id="cd09010">
    <property type="entry name" value="MTAP_SsMTAPII_like_MTIP"/>
    <property type="match status" value="1"/>
</dbReference>
<evidence type="ECO:0000259" key="4">
    <source>
        <dbReference type="Pfam" id="PF01048"/>
    </source>
</evidence>
<dbReference type="Proteomes" id="UP000319516">
    <property type="component" value="Unassembled WGS sequence"/>
</dbReference>
<dbReference type="PANTHER" id="PTHR42679">
    <property type="entry name" value="S-METHYL-5'-THIOADENOSINE PHOSPHORYLASE"/>
    <property type="match status" value="1"/>
</dbReference>
<dbReference type="InterPro" id="IPR035994">
    <property type="entry name" value="Nucleoside_phosphorylase_sf"/>
</dbReference>
<feature type="binding site" evidence="3">
    <location>
        <begin position="221"/>
        <end position="223"/>
    </location>
    <ligand>
        <name>substrate</name>
    </ligand>
</feature>
<comment type="miscellaneous">
    <text evidence="3">Although this enzyme belongs to the family of MTA phosphorylases based on sequence homology, it lacks several conserved amino acids in the substrate binding pocket that confer specificity towards MTA.</text>
</comment>
<evidence type="ECO:0000256" key="3">
    <source>
        <dbReference type="HAMAP-Rule" id="MF_01963"/>
    </source>
</evidence>
<dbReference type="EC" id="2.4.2.1" evidence="3"/>
<proteinExistence type="inferred from homology"/>
<comment type="catalytic activity">
    <reaction evidence="3">
        <text>a purine D-ribonucleoside + phosphate = a purine nucleobase + alpha-D-ribose 1-phosphate</text>
        <dbReference type="Rhea" id="RHEA:19805"/>
        <dbReference type="ChEBI" id="CHEBI:26386"/>
        <dbReference type="ChEBI" id="CHEBI:43474"/>
        <dbReference type="ChEBI" id="CHEBI:57720"/>
        <dbReference type="ChEBI" id="CHEBI:142355"/>
        <dbReference type="EC" id="2.4.2.1"/>
    </reaction>
</comment>